<keyword evidence="3" id="KW-0203">Cytokinin biosynthesis</keyword>
<dbReference type="EC" id="3.2.2.n1" evidence="3"/>
<protein>
    <recommendedName>
        <fullName evidence="3">Cytokinin riboside 5'-monophosphate phosphoribohydrolase</fullName>
        <ecNumber evidence="3">3.2.2.n1</ecNumber>
    </recommendedName>
</protein>
<dbReference type="NCBIfam" id="TIGR00730">
    <property type="entry name" value="Rossman fold protein, TIGR00730 family"/>
    <property type="match status" value="1"/>
</dbReference>
<name>A0A2T7UCS1_9BURK</name>
<dbReference type="PANTHER" id="PTHR31223">
    <property type="entry name" value="LOG FAMILY PROTEIN YJL055W"/>
    <property type="match status" value="1"/>
</dbReference>
<dbReference type="Gene3D" id="3.40.50.450">
    <property type="match status" value="1"/>
</dbReference>
<keyword evidence="5" id="KW-1185">Reference proteome</keyword>
<proteinExistence type="inferred from homology"/>
<dbReference type="InterPro" id="IPR031100">
    <property type="entry name" value="LOG_fam"/>
</dbReference>
<evidence type="ECO:0000313" key="4">
    <source>
        <dbReference type="EMBL" id="PVE42454.1"/>
    </source>
</evidence>
<comment type="catalytic activity">
    <reaction evidence="1">
        <text>AMP + H2O = D-ribose 5-phosphate + adenine</text>
        <dbReference type="Rhea" id="RHEA:20129"/>
        <dbReference type="ChEBI" id="CHEBI:15377"/>
        <dbReference type="ChEBI" id="CHEBI:16708"/>
        <dbReference type="ChEBI" id="CHEBI:78346"/>
        <dbReference type="ChEBI" id="CHEBI:456215"/>
        <dbReference type="EC" id="3.2.2.4"/>
    </reaction>
</comment>
<dbReference type="SUPFAM" id="SSF102405">
    <property type="entry name" value="MCP/YpsA-like"/>
    <property type="match status" value="1"/>
</dbReference>
<dbReference type="STRING" id="1293045.H663_16675"/>
<dbReference type="PANTHER" id="PTHR31223:SF70">
    <property type="entry name" value="LOG FAMILY PROTEIN YJL055W"/>
    <property type="match status" value="1"/>
</dbReference>
<reference evidence="4" key="1">
    <citation type="submission" date="2017-04" db="EMBL/GenBank/DDBJ databases">
        <title>Unexpected and diverse lifestyles within the genus Limnohabitans.</title>
        <authorList>
            <person name="Kasalicky V."/>
            <person name="Mehrshad M."/>
            <person name="Andrei S.-A."/>
            <person name="Salcher M."/>
            <person name="Kratochvilova H."/>
            <person name="Simek K."/>
            <person name="Ghai R."/>
        </authorList>
    </citation>
    <scope>NUCLEOTIDE SEQUENCE [LARGE SCALE GENOMIC DNA]</scope>
    <source>
        <strain evidence="4">II-D5</strain>
    </source>
</reference>
<dbReference type="InterPro" id="IPR005269">
    <property type="entry name" value="LOG"/>
</dbReference>
<comment type="similarity">
    <text evidence="2 3">Belongs to the LOG family.</text>
</comment>
<dbReference type="Proteomes" id="UP000037507">
    <property type="component" value="Unassembled WGS sequence"/>
</dbReference>
<gene>
    <name evidence="4" type="ORF">H663_012080</name>
</gene>
<organism evidence="4 5">
    <name type="scientific">Limnohabitans planktonicus II-D5</name>
    <dbReference type="NCBI Taxonomy" id="1293045"/>
    <lineage>
        <taxon>Bacteria</taxon>
        <taxon>Pseudomonadati</taxon>
        <taxon>Pseudomonadota</taxon>
        <taxon>Betaproteobacteria</taxon>
        <taxon>Burkholderiales</taxon>
        <taxon>Comamonadaceae</taxon>
        <taxon>Limnohabitans</taxon>
    </lineage>
</organism>
<evidence type="ECO:0000256" key="1">
    <source>
        <dbReference type="ARBA" id="ARBA00000274"/>
    </source>
</evidence>
<evidence type="ECO:0000256" key="3">
    <source>
        <dbReference type="RuleBase" id="RU363015"/>
    </source>
</evidence>
<dbReference type="EMBL" id="LFYT02000014">
    <property type="protein sequence ID" value="PVE42454.1"/>
    <property type="molecule type" value="Genomic_DNA"/>
</dbReference>
<dbReference type="Pfam" id="PF03641">
    <property type="entry name" value="Lysine_decarbox"/>
    <property type="match status" value="1"/>
</dbReference>
<sequence>MTTMTTPKASPVFSVCVYCGSKPGKQPEFAQIAVQVGTWIGAHGGQLVYGGGRNGLMGLMAEATLAAGGTVVGIIPTALVEKEWAHHGCTELHVVDTMHERKRLMADKADAFLALPGGIGTFEELFEVWTWRQLGYHDKPVGILNSLGYYDGLMAFIGQVVQEGFMGEWQTELVTLGTEPEALLQTLVQKAGFSPRAKVELI</sequence>
<dbReference type="GO" id="GO:0008714">
    <property type="term" value="F:AMP nucleosidase activity"/>
    <property type="evidence" value="ECO:0007669"/>
    <property type="project" value="UniProtKB-EC"/>
</dbReference>
<dbReference type="AlphaFoldDB" id="A0A2T7UCS1"/>
<dbReference type="GO" id="GO:0009691">
    <property type="term" value="P:cytokinin biosynthetic process"/>
    <property type="evidence" value="ECO:0007669"/>
    <property type="project" value="UniProtKB-UniRule"/>
</dbReference>
<evidence type="ECO:0000256" key="2">
    <source>
        <dbReference type="ARBA" id="ARBA00006763"/>
    </source>
</evidence>
<accession>A0A2T7UCS1</accession>
<dbReference type="GO" id="GO:0005829">
    <property type="term" value="C:cytosol"/>
    <property type="evidence" value="ECO:0007669"/>
    <property type="project" value="TreeGrafter"/>
</dbReference>
<comment type="caution">
    <text evidence="4">The sequence shown here is derived from an EMBL/GenBank/DDBJ whole genome shotgun (WGS) entry which is preliminary data.</text>
</comment>
<dbReference type="RefSeq" id="WP_083451293.1">
    <property type="nucleotide sequence ID" value="NZ_LFYT02000014.1"/>
</dbReference>
<evidence type="ECO:0000313" key="5">
    <source>
        <dbReference type="Proteomes" id="UP000037507"/>
    </source>
</evidence>
<keyword evidence="3" id="KW-0378">Hydrolase</keyword>